<reference evidence="3" key="1">
    <citation type="journal article" date="2019" name="Int. J. Syst. Evol. Microbiol.">
        <title>The Global Catalogue of Microorganisms (GCM) 10K type strain sequencing project: providing services to taxonomists for standard genome sequencing and annotation.</title>
        <authorList>
            <consortium name="The Broad Institute Genomics Platform"/>
            <consortium name="The Broad Institute Genome Sequencing Center for Infectious Disease"/>
            <person name="Wu L."/>
            <person name="Ma J."/>
        </authorList>
    </citation>
    <scope>NUCLEOTIDE SEQUENCE [LARGE SCALE GENOMIC DNA]</scope>
    <source>
        <strain evidence="3">CGMCC 1.12922</strain>
    </source>
</reference>
<accession>A0ABQ1QMT6</accession>
<feature type="transmembrane region" description="Helical" evidence="1">
    <location>
        <begin position="24"/>
        <end position="48"/>
    </location>
</feature>
<keyword evidence="1" id="KW-0812">Transmembrane</keyword>
<name>A0ABQ1QMT6_9RHOB</name>
<dbReference type="Proteomes" id="UP000617355">
    <property type="component" value="Unassembled WGS sequence"/>
</dbReference>
<keyword evidence="3" id="KW-1185">Reference proteome</keyword>
<evidence type="ECO:0000256" key="1">
    <source>
        <dbReference type="SAM" id="Phobius"/>
    </source>
</evidence>
<comment type="caution">
    <text evidence="2">The sequence shown here is derived from an EMBL/GenBank/DDBJ whole genome shotgun (WGS) entry which is preliminary data.</text>
</comment>
<organism evidence="2 3">
    <name type="scientific">Sinisalibacter lacisalsi</name>
    <dbReference type="NCBI Taxonomy" id="1526570"/>
    <lineage>
        <taxon>Bacteria</taxon>
        <taxon>Pseudomonadati</taxon>
        <taxon>Pseudomonadota</taxon>
        <taxon>Alphaproteobacteria</taxon>
        <taxon>Rhodobacterales</taxon>
        <taxon>Roseobacteraceae</taxon>
        <taxon>Sinisalibacter</taxon>
    </lineage>
</organism>
<proteinExistence type="predicted"/>
<keyword evidence="1" id="KW-1133">Transmembrane helix</keyword>
<dbReference type="EMBL" id="BMGI01000002">
    <property type="protein sequence ID" value="GGD32340.1"/>
    <property type="molecule type" value="Genomic_DNA"/>
</dbReference>
<evidence type="ECO:0000313" key="2">
    <source>
        <dbReference type="EMBL" id="GGD32340.1"/>
    </source>
</evidence>
<keyword evidence="1" id="KW-0472">Membrane</keyword>
<evidence type="ECO:0000313" key="3">
    <source>
        <dbReference type="Proteomes" id="UP000617355"/>
    </source>
</evidence>
<protein>
    <submittedName>
        <fullName evidence="2">Uncharacterized protein</fullName>
    </submittedName>
</protein>
<sequence>MACRRNDGPGHEPEGKIRITMQTLTILVAVLNDIVSVLVGIVALVVALGPRLRRGGKKEKLSNAIDNHEDSD</sequence>
<gene>
    <name evidence="2" type="ORF">GCM10011358_15550</name>
</gene>